<dbReference type="Proteomes" id="UP000403266">
    <property type="component" value="Unassembled WGS sequence"/>
</dbReference>
<reference evidence="1 2" key="1">
    <citation type="journal article" date="2019" name="Syst. Appl. Microbiol.">
        <title>Microvirga tunisiensis sp. nov., a root nodule symbiotic bacterium isolated from Lupinus micranthus and L. luteus grown in Northern Tunisia.</title>
        <authorList>
            <person name="Msaddak A."/>
            <person name="Rejili M."/>
            <person name="Duran D."/>
            <person name="Mars M."/>
            <person name="Palacios J.M."/>
            <person name="Ruiz-Argueso T."/>
            <person name="Rey L."/>
            <person name="Imperial J."/>
        </authorList>
    </citation>
    <scope>NUCLEOTIDE SEQUENCE [LARGE SCALE GENOMIC DNA]</scope>
    <source>
        <strain evidence="1 2">Lmie10</strain>
    </source>
</reference>
<evidence type="ECO:0000313" key="1">
    <source>
        <dbReference type="EMBL" id="MPR24103.1"/>
    </source>
</evidence>
<organism evidence="1 2">
    <name type="scientific">Microvirga tunisiensis</name>
    <dbReference type="NCBI Taxonomy" id="2108360"/>
    <lineage>
        <taxon>Bacteria</taxon>
        <taxon>Pseudomonadati</taxon>
        <taxon>Pseudomonadota</taxon>
        <taxon>Alphaproteobacteria</taxon>
        <taxon>Hyphomicrobiales</taxon>
        <taxon>Methylobacteriaceae</taxon>
        <taxon>Microvirga</taxon>
    </lineage>
</organism>
<accession>A0A5N7MB16</accession>
<sequence length="226" mass="25479">MNTAADIRQAKLEEFVGQALDLNIHYDTDMDAYVIPRIAQFEEARDLPLGTFTKPSEWKEQRAFNQDLARRVASGPRGTWAIVVTNCHDGRIFYSTLISDGTGEISTGGSHDSYDTPPDYPKIYERMIGYEIYLARRVVEAQRQLARDQTAIRDHRLQAGMTFKDLMVDHKKFSTAAIQQVDPNTGRVKLFMTKRGSAQRYQGEVSASSLVERAGLSKREDLLSAA</sequence>
<dbReference type="EMBL" id="VOSK01000003">
    <property type="protein sequence ID" value="MPR24103.1"/>
    <property type="molecule type" value="Genomic_DNA"/>
</dbReference>
<protein>
    <submittedName>
        <fullName evidence="1">Uncharacterized protein</fullName>
    </submittedName>
</protein>
<dbReference type="AlphaFoldDB" id="A0A5N7MB16"/>
<proteinExistence type="predicted"/>
<keyword evidence="2" id="KW-1185">Reference proteome</keyword>
<dbReference type="RefSeq" id="WP_152709012.1">
    <property type="nucleotide sequence ID" value="NZ_VOSJ01000007.1"/>
</dbReference>
<comment type="caution">
    <text evidence="1">The sequence shown here is derived from an EMBL/GenBank/DDBJ whole genome shotgun (WGS) entry which is preliminary data.</text>
</comment>
<dbReference type="OrthoDB" id="9872880at2"/>
<name>A0A5N7MB16_9HYPH</name>
<gene>
    <name evidence="1" type="ORF">FS320_02400</name>
</gene>
<evidence type="ECO:0000313" key="2">
    <source>
        <dbReference type="Proteomes" id="UP000403266"/>
    </source>
</evidence>